<evidence type="ECO:0000256" key="2">
    <source>
        <dbReference type="ARBA" id="ARBA00001946"/>
    </source>
</evidence>
<accession>A0ABD1U7H4</accession>
<keyword evidence="6" id="KW-0460">Magnesium</keyword>
<dbReference type="Pfam" id="PF00481">
    <property type="entry name" value="PP2C"/>
    <property type="match status" value="1"/>
</dbReference>
<evidence type="ECO:0000256" key="4">
    <source>
        <dbReference type="ARBA" id="ARBA00022723"/>
    </source>
</evidence>
<dbReference type="InterPro" id="IPR036457">
    <property type="entry name" value="PPM-type-like_dom_sf"/>
</dbReference>
<sequence length="232" mass="25482">MAGMCYGLNIGETGTTAPVEPSSKSARRRRMELHHFKFVPNDAAVAPPLENGRRKRRKLQAVVPGLPPRECTNAVDNYFGINKTGQGNQLSGKEDPEAKFLSLSASPSSSRIEAEADVVRESPKFGMTSVCGRRRDMEDAVAIHPSFCGQNDNFPSGLHFFGLYDGHGCSHVATKCKDQMHEIVKDEVETAKASWKEMMVRSFSKMDREINGLWCVCGDMDVVAMGGQRVGV</sequence>
<dbReference type="Proteomes" id="UP001604277">
    <property type="component" value="Unassembled WGS sequence"/>
</dbReference>
<name>A0ABD1U7H4_9LAMI</name>
<dbReference type="PANTHER" id="PTHR47992">
    <property type="entry name" value="PROTEIN PHOSPHATASE"/>
    <property type="match status" value="1"/>
</dbReference>
<organism evidence="10 11">
    <name type="scientific">Forsythia ovata</name>
    <dbReference type="NCBI Taxonomy" id="205694"/>
    <lineage>
        <taxon>Eukaryota</taxon>
        <taxon>Viridiplantae</taxon>
        <taxon>Streptophyta</taxon>
        <taxon>Embryophyta</taxon>
        <taxon>Tracheophyta</taxon>
        <taxon>Spermatophyta</taxon>
        <taxon>Magnoliopsida</taxon>
        <taxon>eudicotyledons</taxon>
        <taxon>Gunneridae</taxon>
        <taxon>Pentapetalae</taxon>
        <taxon>asterids</taxon>
        <taxon>lamiids</taxon>
        <taxon>Lamiales</taxon>
        <taxon>Oleaceae</taxon>
        <taxon>Forsythieae</taxon>
        <taxon>Forsythia</taxon>
    </lineage>
</organism>
<dbReference type="AlphaFoldDB" id="A0ABD1U7H4"/>
<keyword evidence="5" id="KW-0378">Hydrolase</keyword>
<keyword evidence="8" id="KW-0464">Manganese</keyword>
<dbReference type="Gene3D" id="3.60.40.10">
    <property type="entry name" value="PPM-type phosphatase domain"/>
    <property type="match status" value="1"/>
</dbReference>
<reference evidence="11" key="1">
    <citation type="submission" date="2024-07" db="EMBL/GenBank/DDBJ databases">
        <title>Two chromosome-level genome assemblies of Korean endemic species Abeliophyllum distichum and Forsythia ovata (Oleaceae).</title>
        <authorList>
            <person name="Jang H."/>
        </authorList>
    </citation>
    <scope>NUCLEOTIDE SEQUENCE [LARGE SCALE GENOMIC DNA]</scope>
</reference>
<dbReference type="SUPFAM" id="SSF81606">
    <property type="entry name" value="PP2C-like"/>
    <property type="match status" value="1"/>
</dbReference>
<evidence type="ECO:0000259" key="9">
    <source>
        <dbReference type="Pfam" id="PF00481"/>
    </source>
</evidence>
<evidence type="ECO:0000256" key="7">
    <source>
        <dbReference type="ARBA" id="ARBA00022912"/>
    </source>
</evidence>
<protein>
    <recommendedName>
        <fullName evidence="3">protein-serine/threonine phosphatase</fullName>
        <ecNumber evidence="3">3.1.3.16</ecNumber>
    </recommendedName>
</protein>
<gene>
    <name evidence="10" type="ORF">Fot_24849</name>
</gene>
<evidence type="ECO:0000256" key="6">
    <source>
        <dbReference type="ARBA" id="ARBA00022842"/>
    </source>
</evidence>
<evidence type="ECO:0000256" key="8">
    <source>
        <dbReference type="ARBA" id="ARBA00023211"/>
    </source>
</evidence>
<evidence type="ECO:0000313" key="11">
    <source>
        <dbReference type="Proteomes" id="UP001604277"/>
    </source>
</evidence>
<feature type="domain" description="PPM-type phosphatase" evidence="9">
    <location>
        <begin position="125"/>
        <end position="211"/>
    </location>
</feature>
<evidence type="ECO:0000313" key="10">
    <source>
        <dbReference type="EMBL" id="KAL2520926.1"/>
    </source>
</evidence>
<keyword evidence="11" id="KW-1185">Reference proteome</keyword>
<dbReference type="InterPro" id="IPR015655">
    <property type="entry name" value="PP2C"/>
</dbReference>
<evidence type="ECO:0000256" key="1">
    <source>
        <dbReference type="ARBA" id="ARBA00001936"/>
    </source>
</evidence>
<comment type="cofactor">
    <cofactor evidence="1">
        <name>Mn(2+)</name>
        <dbReference type="ChEBI" id="CHEBI:29035"/>
    </cofactor>
</comment>
<dbReference type="GO" id="GO:0004722">
    <property type="term" value="F:protein serine/threonine phosphatase activity"/>
    <property type="evidence" value="ECO:0007669"/>
    <property type="project" value="UniProtKB-EC"/>
</dbReference>
<dbReference type="EMBL" id="JBFOLJ010000007">
    <property type="protein sequence ID" value="KAL2520926.1"/>
    <property type="molecule type" value="Genomic_DNA"/>
</dbReference>
<dbReference type="GO" id="GO:0046872">
    <property type="term" value="F:metal ion binding"/>
    <property type="evidence" value="ECO:0007669"/>
    <property type="project" value="UniProtKB-KW"/>
</dbReference>
<dbReference type="PROSITE" id="PS01032">
    <property type="entry name" value="PPM_1"/>
    <property type="match status" value="1"/>
</dbReference>
<keyword evidence="4" id="KW-0479">Metal-binding</keyword>
<evidence type="ECO:0000256" key="5">
    <source>
        <dbReference type="ARBA" id="ARBA00022801"/>
    </source>
</evidence>
<comment type="caution">
    <text evidence="10">The sequence shown here is derived from an EMBL/GenBank/DDBJ whole genome shotgun (WGS) entry which is preliminary data.</text>
</comment>
<comment type="cofactor">
    <cofactor evidence="2">
        <name>Mg(2+)</name>
        <dbReference type="ChEBI" id="CHEBI:18420"/>
    </cofactor>
</comment>
<proteinExistence type="predicted"/>
<dbReference type="EC" id="3.1.3.16" evidence="3"/>
<keyword evidence="7" id="KW-0904">Protein phosphatase</keyword>
<dbReference type="InterPro" id="IPR001932">
    <property type="entry name" value="PPM-type_phosphatase-like_dom"/>
</dbReference>
<dbReference type="InterPro" id="IPR000222">
    <property type="entry name" value="PP2C_BS"/>
</dbReference>
<evidence type="ECO:0000256" key="3">
    <source>
        <dbReference type="ARBA" id="ARBA00013081"/>
    </source>
</evidence>